<dbReference type="EMBL" id="JANTQA010000048">
    <property type="protein sequence ID" value="KAJ3431201.1"/>
    <property type="molecule type" value="Genomic_DNA"/>
</dbReference>
<feature type="region of interest" description="Disordered" evidence="1">
    <location>
        <begin position="44"/>
        <end position="74"/>
    </location>
</feature>
<dbReference type="GO" id="GO:0005886">
    <property type="term" value="C:plasma membrane"/>
    <property type="evidence" value="ECO:0007669"/>
    <property type="project" value="TreeGrafter"/>
</dbReference>
<protein>
    <submittedName>
        <fullName evidence="2">Sca1 complex scaffold protein scaa</fullName>
    </submittedName>
</protein>
<sequence length="1222" mass="143932">MTETRNQKQEKNQTFPVYIDQFGKFYDKHYNLSYSSIKDYSLDLQEQEKETETEKENQKNENVNGKQQTEKVPPIEKYKPQLSQDIPEFPDVKNYKKYASFEKAVFEWKTQIEGCLGYLKLPNIVGRTYYRPIVQQDEFKNTNLLESENKNLIPHDQNRRSTTMPKSSSQMRKDEPNEEFEKINGFEGFNNEKNTQTTSESTFEIMEGTNYYISSQLNLWDQQLIPDEPDAFNYDSIEEYEQAYCNWIEIVKKGLKIIPAHAKEFNEIYNIPTMMEKKIKERKRIEKKQALLFREEIEKKKKSKTEDISNNYFRHRRNSSLLIRKNSATSNIISNPIYSQTLNQKNTNKKDKKKHLNNKGGMNQTNETEINVTNEQGTSTGKENEREQEKKLENAIKENSNDDIIQKMKKRGDDNLWDNLKQESRLNILSCLRKIKNLKKNNKLKYNLDYPPIRGKIHGTFPENQQNTPSIKRKKQGSSKRLTAILSNSLSNFCYQELLSQDEVVKTQDSPAEINGKKVLFNVPTYDLNNKLNLRKLYNNDEDYIKLISNKVEKLQSNKHLKKLNYYYWPNKISDKQCSDDHQKFVNLFNKNNKPTAETVKQIFLSKLPLDKFIDFLSEEISHFICESLNNKFFERILEVYTMNENIENLYYLTYAINFNQELPNEIFPFIPYLMKNKEISDLSLEKIEKNVFQHYYISIILNFITNQTFGSYKNVITQCKDLISGFNNSISIDCQSNSIILEKQIFEGITTNHTTRSTYYLMIFLYLLQLNNEIVQNILKTSEINLFEKIIEMSKSKKTHVRFAAETIWEKLISQNVWIDHFVQFYSQNNELLVKSLQPPVQRKGVEGSIALLTRPTLANTLICRLLIHYFQTISNHQSKNLFKKTLFDQIFGIIEKDLNVVSSNITLIQYSEVLLTLIQTFNRLNLITKTEKISMQISILSYALKSTFGVTYSEIDKILNLIKNTPSRLYPMKSNFLKILIMLLKTEQVFALIHENTDFFSTLNILGRQSTDYEFSKQLWNLFFQSIFYHADTLNKIKKRYLKNMIELIGPISHNTVIAFGLHTLCRLFDMDRIENERLKLKKPPARVTLSTTNLKSFDQDIKTFVKFFISNHFFVKLNMFYMQNREQKGGIIFLNLVKVYERIINSPNCTKILNAMLKKKAYKEGIKEMASMLTDKIKVTEKLRKNTLRQISKSQINLIQIPSSPNVKNLKRRSVFYKY</sequence>
<gene>
    <name evidence="2" type="ORF">M0812_02877</name>
</gene>
<dbReference type="GO" id="GO:1904515">
    <property type="term" value="P:positive regulation of TORC2 signaling"/>
    <property type="evidence" value="ECO:0007669"/>
    <property type="project" value="TreeGrafter"/>
</dbReference>
<dbReference type="PANTHER" id="PTHR37516">
    <property type="entry name" value="SCA1 COMPLEX SCAFFOLD PROTEIN SCAA"/>
    <property type="match status" value="1"/>
</dbReference>
<feature type="compositionally biased region" description="Polar residues" evidence="1">
    <location>
        <begin position="360"/>
        <end position="381"/>
    </location>
</feature>
<evidence type="ECO:0000313" key="2">
    <source>
        <dbReference type="EMBL" id="KAJ3431201.1"/>
    </source>
</evidence>
<feature type="region of interest" description="Disordered" evidence="1">
    <location>
        <begin position="146"/>
        <end position="177"/>
    </location>
</feature>
<comment type="caution">
    <text evidence="2">The sequence shown here is derived from an EMBL/GenBank/DDBJ whole genome shotgun (WGS) entry which is preliminary data.</text>
</comment>
<dbReference type="AlphaFoldDB" id="A0AAV7YRD0"/>
<feature type="compositionally biased region" description="Polar residues" evidence="1">
    <location>
        <begin position="160"/>
        <end position="170"/>
    </location>
</feature>
<accession>A0AAV7YRD0</accession>
<feature type="region of interest" description="Disordered" evidence="1">
    <location>
        <begin position="340"/>
        <end position="391"/>
    </location>
</feature>
<proteinExistence type="predicted"/>
<reference evidence="2" key="1">
    <citation type="submission" date="2022-08" db="EMBL/GenBank/DDBJ databases">
        <title>Novel sulphate-reducing endosymbionts in the free-living metamonad Anaeramoeba.</title>
        <authorList>
            <person name="Jerlstrom-Hultqvist J."/>
            <person name="Cepicka I."/>
            <person name="Gallot-Lavallee L."/>
            <person name="Salas-Leiva D."/>
            <person name="Curtis B.A."/>
            <person name="Zahonova K."/>
            <person name="Pipaliya S."/>
            <person name="Dacks J."/>
            <person name="Roger A.J."/>
        </authorList>
    </citation>
    <scope>NUCLEOTIDE SEQUENCE</scope>
    <source>
        <strain evidence="2">Busselton2</strain>
    </source>
</reference>
<dbReference type="GO" id="GO:0046579">
    <property type="term" value="P:positive regulation of Ras protein signal transduction"/>
    <property type="evidence" value="ECO:0007669"/>
    <property type="project" value="TreeGrafter"/>
</dbReference>
<feature type="compositionally biased region" description="Basic and acidic residues" evidence="1">
    <location>
        <begin position="382"/>
        <end position="391"/>
    </location>
</feature>
<evidence type="ECO:0000256" key="1">
    <source>
        <dbReference type="SAM" id="MobiDB-lite"/>
    </source>
</evidence>
<name>A0AAV7YRD0_9EUKA</name>
<feature type="region of interest" description="Disordered" evidence="1">
    <location>
        <begin position="457"/>
        <end position="478"/>
    </location>
</feature>
<dbReference type="InterPro" id="IPR037474">
    <property type="entry name" value="ScaA"/>
</dbReference>
<evidence type="ECO:0000313" key="3">
    <source>
        <dbReference type="Proteomes" id="UP001146793"/>
    </source>
</evidence>
<dbReference type="Proteomes" id="UP001146793">
    <property type="component" value="Unassembled WGS sequence"/>
</dbReference>
<feature type="compositionally biased region" description="Basic and acidic residues" evidence="1">
    <location>
        <begin position="46"/>
        <end position="59"/>
    </location>
</feature>
<dbReference type="GO" id="GO:0005829">
    <property type="term" value="C:cytosol"/>
    <property type="evidence" value="ECO:0007669"/>
    <property type="project" value="TreeGrafter"/>
</dbReference>
<dbReference type="PANTHER" id="PTHR37516:SF1">
    <property type="entry name" value="SCA1 COMPLEX SCAFFOLD PROTEIN SCAA"/>
    <property type="match status" value="1"/>
</dbReference>
<organism evidence="2 3">
    <name type="scientific">Anaeramoeba flamelloides</name>
    <dbReference type="NCBI Taxonomy" id="1746091"/>
    <lineage>
        <taxon>Eukaryota</taxon>
        <taxon>Metamonada</taxon>
        <taxon>Anaeramoebidae</taxon>
        <taxon>Anaeramoeba</taxon>
    </lineage>
</organism>